<organism evidence="4 5">
    <name type="scientific">Pedobacter lithocola</name>
    <dbReference type="NCBI Taxonomy" id="1908239"/>
    <lineage>
        <taxon>Bacteria</taxon>
        <taxon>Pseudomonadati</taxon>
        <taxon>Bacteroidota</taxon>
        <taxon>Sphingobacteriia</taxon>
        <taxon>Sphingobacteriales</taxon>
        <taxon>Sphingobacteriaceae</taxon>
        <taxon>Pedobacter</taxon>
    </lineage>
</organism>
<feature type="signal peptide" evidence="1">
    <location>
        <begin position="1"/>
        <end position="19"/>
    </location>
</feature>
<dbReference type="SUPFAM" id="SSF63411">
    <property type="entry name" value="LuxS/MPP-like metallohydrolase"/>
    <property type="match status" value="2"/>
</dbReference>
<dbReference type="InterPro" id="IPR011765">
    <property type="entry name" value="Pept_M16_N"/>
</dbReference>
<dbReference type="EMBL" id="JBHSBW010000003">
    <property type="protein sequence ID" value="MFC4209804.1"/>
    <property type="molecule type" value="Genomic_DNA"/>
</dbReference>
<dbReference type="PANTHER" id="PTHR11851">
    <property type="entry name" value="METALLOPROTEASE"/>
    <property type="match status" value="1"/>
</dbReference>
<dbReference type="InterPro" id="IPR050361">
    <property type="entry name" value="MPP/UQCRC_Complex"/>
</dbReference>
<evidence type="ECO:0000313" key="4">
    <source>
        <dbReference type="EMBL" id="MFC4209804.1"/>
    </source>
</evidence>
<evidence type="ECO:0000259" key="2">
    <source>
        <dbReference type="Pfam" id="PF00675"/>
    </source>
</evidence>
<dbReference type="InterPro" id="IPR007863">
    <property type="entry name" value="Peptidase_M16_C"/>
</dbReference>
<feature type="domain" description="Peptidase M16 N-terminal" evidence="2">
    <location>
        <begin position="53"/>
        <end position="168"/>
    </location>
</feature>
<proteinExistence type="predicted"/>
<accession>A0ABV8P6F0</accession>
<keyword evidence="1" id="KW-0732">Signal</keyword>
<dbReference type="Pfam" id="PF05193">
    <property type="entry name" value="Peptidase_M16_C"/>
    <property type="match status" value="1"/>
</dbReference>
<dbReference type="InterPro" id="IPR011249">
    <property type="entry name" value="Metalloenz_LuxS/M16"/>
</dbReference>
<evidence type="ECO:0000259" key="3">
    <source>
        <dbReference type="Pfam" id="PF05193"/>
    </source>
</evidence>
<protein>
    <submittedName>
        <fullName evidence="4">M16 family metallopeptidase</fullName>
    </submittedName>
</protein>
<gene>
    <name evidence="4" type="ORF">ACFOWA_01345</name>
</gene>
<dbReference type="Gene3D" id="3.30.830.10">
    <property type="entry name" value="Metalloenzyme, LuxS/M16 peptidase-like"/>
    <property type="match status" value="2"/>
</dbReference>
<evidence type="ECO:0000313" key="5">
    <source>
        <dbReference type="Proteomes" id="UP001595789"/>
    </source>
</evidence>
<feature type="domain" description="Peptidase M16 C-terminal" evidence="3">
    <location>
        <begin position="199"/>
        <end position="376"/>
    </location>
</feature>
<dbReference type="Proteomes" id="UP001595789">
    <property type="component" value="Unassembled WGS sequence"/>
</dbReference>
<reference evidence="5" key="1">
    <citation type="journal article" date="2019" name="Int. J. Syst. Evol. Microbiol.">
        <title>The Global Catalogue of Microorganisms (GCM) 10K type strain sequencing project: providing services to taxonomists for standard genome sequencing and annotation.</title>
        <authorList>
            <consortium name="The Broad Institute Genomics Platform"/>
            <consortium name="The Broad Institute Genome Sequencing Center for Infectious Disease"/>
            <person name="Wu L."/>
            <person name="Ma J."/>
        </authorList>
    </citation>
    <scope>NUCLEOTIDE SEQUENCE [LARGE SCALE GENOMIC DNA]</scope>
    <source>
        <strain evidence="5">CCM 8691</strain>
    </source>
</reference>
<keyword evidence="5" id="KW-1185">Reference proteome</keyword>
<comment type="caution">
    <text evidence="4">The sequence shown here is derived from an EMBL/GenBank/DDBJ whole genome shotgun (WGS) entry which is preliminary data.</text>
</comment>
<sequence>MKRILLIASAILFVQFSRAQTLNRSQRPKPGPIPVIQIADPVVFKLENGITVMVVENHKLPKIYAGYSIDVGPITEGSKAGMIRLLSGMMNEGTELNSKLVFDERIDQMGAEVSAFASGGQASAMTEYFEATFLLMAEAIRRPAFSQASFDKLKSQALTNLKSDEKSASAISARVVRALSFGAKHPYGELTTPQSISQISLNDIKIAYKKYVTPSRGYLTFIGDIKPGLAKAIAIKAFGNWKGEMLKFPVLDKVANPLITEIDVVDLPNAVQSEITVTNLIELPMNSPDYHAVLLANQLLGGGANGKLFRNLREKHAFTYGAYSKTGSGRLQSTFSAFASVRNEKVDSAVFEFLNEIKVMHTNLVTPAELQAAKNLYNGSYALNLENPGIGAGFASSILINGLSKDFYQMFLQKLNAVSSADVLRVSKKYFKSEQNRIIIVGKANAFLPGLKASGFEIKTFDSYANPVNTN</sequence>
<name>A0ABV8P6F0_9SPHI</name>
<evidence type="ECO:0000256" key="1">
    <source>
        <dbReference type="SAM" id="SignalP"/>
    </source>
</evidence>
<feature type="chain" id="PRO_5046477565" evidence="1">
    <location>
        <begin position="20"/>
        <end position="471"/>
    </location>
</feature>
<dbReference type="RefSeq" id="WP_378981065.1">
    <property type="nucleotide sequence ID" value="NZ_JBHSBW010000003.1"/>
</dbReference>
<dbReference type="PANTHER" id="PTHR11851:SF224">
    <property type="entry name" value="PROCESSING PROTEASE"/>
    <property type="match status" value="1"/>
</dbReference>
<dbReference type="Pfam" id="PF00675">
    <property type="entry name" value="Peptidase_M16"/>
    <property type="match status" value="1"/>
</dbReference>